<dbReference type="RefSeq" id="WP_379709508.1">
    <property type="nucleotide sequence ID" value="NZ_JBHTBS010000002.1"/>
</dbReference>
<keyword evidence="4" id="KW-1003">Cell membrane</keyword>
<feature type="transmembrane region" description="Helical" evidence="12">
    <location>
        <begin position="555"/>
        <end position="576"/>
    </location>
</feature>
<keyword evidence="3" id="KW-0813">Transport</keyword>
<feature type="transmembrane region" description="Helical" evidence="12">
    <location>
        <begin position="399"/>
        <end position="420"/>
    </location>
</feature>
<feature type="transmembrane region" description="Helical" evidence="12">
    <location>
        <begin position="153"/>
        <end position="175"/>
    </location>
</feature>
<accession>A0ABW2L3T3</accession>
<sequence length="582" mass="64394">MITPYDYINIVFYFLFIGGVGVYFSRRSKDTSDYFRAGGALPWWVTGASAWMAGFSAWTFTGAAGKMFNTGAYSILLYYSILVPFIILLLFTCYRFRRMQVVTPFEAVRLRFGQGSQVFFTWARLPFMLVFGGVTLNAVSVFMAAVFDVETTTVIVVLGSMVVTLAMLGGAFGVVASDFVQMFMVVAVTTLVAVLALNQPDIGGISGMLEKAPPAHKDWSQFARPQFIVLWFLGLMFTKIFEENSIDKSAKYLMTRSDRHARMTLIIPIIGTLIGPLMWLVPPTVAAIRHGNEIDQIFNKLKFPEEGAFLLTASEVLPTGMLGLLLCGIFAATLTSMDAGLNQGAGIFVRNFYLPILSPKCPEKKLLIISKLSTGVFGMVMIGSAMAWETMREMQLFDLMTQVAISLGLPMSIPLLYGLFWRKTPPWAAWSTVLVGMAASFTVKFVFKPEMFAWLPGMEGPFMVEEVTTFYVFGTVIFVGGLCTLWFFGTSFFYDPTDQKYMATLDEFFGRLKKPMDGSEGAETPENRAVAASIGKLCLIYGVFVAALMAIPNPISGRLCFLGCGGVMIVVGLLIWRSHRVR</sequence>
<keyword evidence="8" id="KW-0406">Ion transport</keyword>
<proteinExistence type="inferred from homology"/>
<evidence type="ECO:0000256" key="12">
    <source>
        <dbReference type="SAM" id="Phobius"/>
    </source>
</evidence>
<dbReference type="EMBL" id="JBHTBS010000002">
    <property type="protein sequence ID" value="MFC7336384.1"/>
    <property type="molecule type" value="Genomic_DNA"/>
</dbReference>
<keyword evidence="14" id="KW-1185">Reference proteome</keyword>
<evidence type="ECO:0000256" key="4">
    <source>
        <dbReference type="ARBA" id="ARBA00022475"/>
    </source>
</evidence>
<feature type="transmembrane region" description="Helical" evidence="12">
    <location>
        <begin position="427"/>
        <end position="447"/>
    </location>
</feature>
<evidence type="ECO:0000256" key="6">
    <source>
        <dbReference type="ARBA" id="ARBA00022989"/>
    </source>
</evidence>
<keyword evidence="9 12" id="KW-0472">Membrane</keyword>
<evidence type="ECO:0000256" key="3">
    <source>
        <dbReference type="ARBA" id="ARBA00022448"/>
    </source>
</evidence>
<dbReference type="PANTHER" id="PTHR42985:SF40">
    <property type="entry name" value="LD47995P-RELATED"/>
    <property type="match status" value="1"/>
</dbReference>
<dbReference type="InterPro" id="IPR051163">
    <property type="entry name" value="Sodium:Solute_Symporter_SSF"/>
</dbReference>
<evidence type="ECO:0000256" key="8">
    <source>
        <dbReference type="ARBA" id="ARBA00023065"/>
    </source>
</evidence>
<keyword evidence="5 12" id="KW-0812">Transmembrane</keyword>
<feature type="transmembrane region" description="Helical" evidence="12">
    <location>
        <begin position="6"/>
        <end position="25"/>
    </location>
</feature>
<keyword evidence="7" id="KW-0915">Sodium</keyword>
<comment type="caution">
    <text evidence="13">The sequence shown here is derived from an EMBL/GenBank/DDBJ whole genome shotgun (WGS) entry which is preliminary data.</text>
</comment>
<evidence type="ECO:0008006" key="15">
    <source>
        <dbReference type="Google" id="ProtNLM"/>
    </source>
</evidence>
<dbReference type="Gene3D" id="1.20.1730.10">
    <property type="entry name" value="Sodium/glucose cotransporter"/>
    <property type="match status" value="1"/>
</dbReference>
<keyword evidence="10" id="KW-0739">Sodium transport</keyword>
<evidence type="ECO:0000313" key="14">
    <source>
        <dbReference type="Proteomes" id="UP001596472"/>
    </source>
</evidence>
<feature type="transmembrane region" description="Helical" evidence="12">
    <location>
        <begin position="529"/>
        <end position="549"/>
    </location>
</feature>
<dbReference type="InterPro" id="IPR001734">
    <property type="entry name" value="Na/solute_symporter"/>
</dbReference>
<evidence type="ECO:0000256" key="11">
    <source>
        <dbReference type="RuleBase" id="RU362091"/>
    </source>
</evidence>
<dbReference type="Proteomes" id="UP001596472">
    <property type="component" value="Unassembled WGS sequence"/>
</dbReference>
<evidence type="ECO:0000256" key="5">
    <source>
        <dbReference type="ARBA" id="ARBA00022692"/>
    </source>
</evidence>
<dbReference type="Pfam" id="PF00474">
    <property type="entry name" value="SSF"/>
    <property type="match status" value="1"/>
</dbReference>
<name>A0ABW2L3T3_9BACT</name>
<feature type="transmembrane region" description="Helical" evidence="12">
    <location>
        <begin position="366"/>
        <end position="387"/>
    </location>
</feature>
<feature type="transmembrane region" description="Helical" evidence="12">
    <location>
        <begin position="308"/>
        <end position="334"/>
    </location>
</feature>
<evidence type="ECO:0000313" key="13">
    <source>
        <dbReference type="EMBL" id="MFC7336384.1"/>
    </source>
</evidence>
<organism evidence="13 14">
    <name type="scientific">Haloferula chungangensis</name>
    <dbReference type="NCBI Taxonomy" id="1048331"/>
    <lineage>
        <taxon>Bacteria</taxon>
        <taxon>Pseudomonadati</taxon>
        <taxon>Verrucomicrobiota</taxon>
        <taxon>Verrucomicrobiia</taxon>
        <taxon>Verrucomicrobiales</taxon>
        <taxon>Verrucomicrobiaceae</taxon>
        <taxon>Haloferula</taxon>
    </lineage>
</organism>
<comment type="subcellular location">
    <subcellularLocation>
        <location evidence="1">Cell membrane</location>
        <topology evidence="1">Multi-pass membrane protein</topology>
    </subcellularLocation>
</comment>
<gene>
    <name evidence="13" type="ORF">ACFQY0_04275</name>
</gene>
<feature type="transmembrane region" description="Helical" evidence="12">
    <location>
        <begin position="262"/>
        <end position="281"/>
    </location>
</feature>
<evidence type="ECO:0000256" key="7">
    <source>
        <dbReference type="ARBA" id="ARBA00023053"/>
    </source>
</evidence>
<evidence type="ECO:0000256" key="9">
    <source>
        <dbReference type="ARBA" id="ARBA00023136"/>
    </source>
</evidence>
<evidence type="ECO:0000256" key="2">
    <source>
        <dbReference type="ARBA" id="ARBA00006434"/>
    </source>
</evidence>
<feature type="transmembrane region" description="Helical" evidence="12">
    <location>
        <begin position="37"/>
        <end position="60"/>
    </location>
</feature>
<comment type="similarity">
    <text evidence="2 11">Belongs to the sodium:solute symporter (SSF) (TC 2.A.21) family.</text>
</comment>
<feature type="transmembrane region" description="Helical" evidence="12">
    <location>
        <begin position="127"/>
        <end position="147"/>
    </location>
</feature>
<reference evidence="14" key="1">
    <citation type="journal article" date="2019" name="Int. J. Syst. Evol. Microbiol.">
        <title>The Global Catalogue of Microorganisms (GCM) 10K type strain sequencing project: providing services to taxonomists for standard genome sequencing and annotation.</title>
        <authorList>
            <consortium name="The Broad Institute Genomics Platform"/>
            <consortium name="The Broad Institute Genome Sequencing Center for Infectious Disease"/>
            <person name="Wu L."/>
            <person name="Ma J."/>
        </authorList>
    </citation>
    <scope>NUCLEOTIDE SEQUENCE [LARGE SCALE GENOMIC DNA]</scope>
    <source>
        <strain evidence="14">CGMCC 4.1467</strain>
    </source>
</reference>
<keyword evidence="6 12" id="KW-1133">Transmembrane helix</keyword>
<feature type="transmembrane region" description="Helical" evidence="12">
    <location>
        <begin position="467"/>
        <end position="494"/>
    </location>
</feature>
<dbReference type="PROSITE" id="PS50283">
    <property type="entry name" value="NA_SOLUT_SYMP_3"/>
    <property type="match status" value="1"/>
</dbReference>
<evidence type="ECO:0000256" key="1">
    <source>
        <dbReference type="ARBA" id="ARBA00004651"/>
    </source>
</evidence>
<evidence type="ECO:0000256" key="10">
    <source>
        <dbReference type="ARBA" id="ARBA00023201"/>
    </source>
</evidence>
<feature type="transmembrane region" description="Helical" evidence="12">
    <location>
        <begin position="182"/>
        <end position="202"/>
    </location>
</feature>
<feature type="transmembrane region" description="Helical" evidence="12">
    <location>
        <begin position="72"/>
        <end position="91"/>
    </location>
</feature>
<dbReference type="PANTHER" id="PTHR42985">
    <property type="entry name" value="SODIUM-COUPLED MONOCARBOXYLATE TRANSPORTER"/>
    <property type="match status" value="1"/>
</dbReference>
<protein>
    <recommendedName>
        <fullName evidence="15">Na+:solute symporter</fullName>
    </recommendedName>
</protein>
<dbReference type="InterPro" id="IPR038377">
    <property type="entry name" value="Na/Glc_symporter_sf"/>
</dbReference>